<evidence type="ECO:0000313" key="1">
    <source>
        <dbReference type="EMBL" id="GAA6168334.1"/>
    </source>
</evidence>
<keyword evidence="2" id="KW-1185">Reference proteome</keyword>
<sequence length="268" mass="29472">MTIYDLGFTEKNVESLTKRYDSAARSIYMKQTEAILNKHEPGLKTLMEEVGFTTENITSILNGSGNKLDEAVRGLTDNQTIQGLKALQSDIGLEAKNLSGILGTSRRYVSNAVKTMSSENGIQTLKDIKKEYDLTPISLSSLLMKRGRNIGEELEALGSERVKGTFHNLQDLGFSSKSITSLLGRLSGGIEERFELAQEKMTELSAMTGVMEPQAISSKLSKMTGKLDKRVDELYEKLLNEIEGDFSVVSSSVASSSQATEAKKNRNR</sequence>
<organism evidence="1 2">
    <name type="scientific">Sessilibacter corallicola</name>
    <dbReference type="NCBI Taxonomy" id="2904075"/>
    <lineage>
        <taxon>Bacteria</taxon>
        <taxon>Pseudomonadati</taxon>
        <taxon>Pseudomonadota</taxon>
        <taxon>Gammaproteobacteria</taxon>
        <taxon>Cellvibrionales</taxon>
        <taxon>Cellvibrionaceae</taxon>
        <taxon>Sessilibacter</taxon>
    </lineage>
</organism>
<dbReference type="Proteomes" id="UP001465153">
    <property type="component" value="Unassembled WGS sequence"/>
</dbReference>
<reference evidence="1 2" key="1">
    <citation type="submission" date="2024-04" db="EMBL/GenBank/DDBJ databases">
        <title>Draft genome sequence of Sessilibacter corallicola NBRC 116591.</title>
        <authorList>
            <person name="Miyakawa T."/>
            <person name="Kusuya Y."/>
            <person name="Miura T."/>
        </authorList>
    </citation>
    <scope>NUCLEOTIDE SEQUENCE [LARGE SCALE GENOMIC DNA]</scope>
    <source>
        <strain evidence="1 2">KU-00831-HH</strain>
    </source>
</reference>
<evidence type="ECO:0000313" key="2">
    <source>
        <dbReference type="Proteomes" id="UP001465153"/>
    </source>
</evidence>
<accession>A0ABQ0A9K0</accession>
<dbReference type="EMBL" id="BAABWN010000006">
    <property type="protein sequence ID" value="GAA6168334.1"/>
    <property type="molecule type" value="Genomic_DNA"/>
</dbReference>
<protein>
    <submittedName>
        <fullName evidence="1">Uncharacterized protein</fullName>
    </submittedName>
</protein>
<dbReference type="RefSeq" id="WP_353303004.1">
    <property type="nucleotide sequence ID" value="NZ_BAABWN010000006.1"/>
</dbReference>
<name>A0ABQ0A9K0_9GAMM</name>
<gene>
    <name evidence="1" type="ORF">NBRC116591_21450</name>
</gene>
<comment type="caution">
    <text evidence="1">The sequence shown here is derived from an EMBL/GenBank/DDBJ whole genome shotgun (WGS) entry which is preliminary data.</text>
</comment>
<proteinExistence type="predicted"/>